<dbReference type="STRING" id="257708.RGI145_18555"/>
<dbReference type="Proteomes" id="UP000185494">
    <property type="component" value="Chromosome 1"/>
</dbReference>
<evidence type="ECO:0000313" key="4">
    <source>
        <dbReference type="Proteomes" id="UP000185494"/>
    </source>
</evidence>
<dbReference type="Proteomes" id="UP001258945">
    <property type="component" value="Unassembled WGS sequence"/>
</dbReference>
<evidence type="ECO:0000259" key="1">
    <source>
        <dbReference type="Pfam" id="PF06172"/>
    </source>
</evidence>
<accession>A0A1L7AJ84</accession>
<dbReference type="AlphaFoldDB" id="A0A1L7AJ84"/>
<evidence type="ECO:0000313" key="5">
    <source>
        <dbReference type="Proteomes" id="UP001258945"/>
    </source>
</evidence>
<gene>
    <name evidence="2" type="ORF">RGI145_18555</name>
    <name evidence="3" type="ORF">RQ831_09775</name>
</gene>
<dbReference type="InterPro" id="IPR011051">
    <property type="entry name" value="RmlC_Cupin_sf"/>
</dbReference>
<dbReference type="EMBL" id="JAVVDO010000013">
    <property type="protein sequence ID" value="MDT8331342.1"/>
    <property type="molecule type" value="Genomic_DNA"/>
</dbReference>
<sequence length="155" mass="16964">MNIDLRDTRLSADAVAEALELKPHPEGGRYRETWRDEPGDGTRGAGTSILFLLSAKERSHWHRVDAAEGWHWHAGAPLQLSLCWEGSDPLEVVLGPHLSAGQRLSAVVPRRWWQAAAPLPPAAGQGWSLVTCTVCPAFTFAGFELAPTGWTPHRS</sequence>
<dbReference type="EMBL" id="CP015583">
    <property type="protein sequence ID" value="APT58812.1"/>
    <property type="molecule type" value="Genomic_DNA"/>
</dbReference>
<dbReference type="PANTHER" id="PTHR33387:SF3">
    <property type="entry name" value="DUF985 DOMAIN-CONTAINING PROTEIN"/>
    <property type="match status" value="1"/>
</dbReference>
<dbReference type="KEGG" id="rgi:RGI145_18555"/>
<feature type="domain" description="DUF985" evidence="1">
    <location>
        <begin position="15"/>
        <end position="146"/>
    </location>
</feature>
<dbReference type="SUPFAM" id="SSF51182">
    <property type="entry name" value="RmlC-like cupins"/>
    <property type="match status" value="1"/>
</dbReference>
<dbReference type="CDD" id="cd06121">
    <property type="entry name" value="cupin_YML079wp"/>
    <property type="match status" value="1"/>
</dbReference>
<reference evidence="2 4" key="1">
    <citation type="submission" date="2016-05" db="EMBL/GenBank/DDBJ databases">
        <title>Complete Genome and Methylome Analysis of Psychrotrophic Bacterial Isolates from Antarctic Lake Untersee.</title>
        <authorList>
            <person name="Fomenkov A."/>
            <person name="Akimov V.N."/>
            <person name="Vasilyeva L.V."/>
            <person name="Andersen D."/>
            <person name="Vincze T."/>
            <person name="Roberts R.J."/>
        </authorList>
    </citation>
    <scope>NUCLEOTIDE SEQUENCE [LARGE SCALE GENOMIC DNA]</scope>
    <source>
        <strain evidence="2 4">U14-5</strain>
    </source>
</reference>
<dbReference type="InterPro" id="IPR014710">
    <property type="entry name" value="RmlC-like_jellyroll"/>
</dbReference>
<dbReference type="PANTHER" id="PTHR33387">
    <property type="entry name" value="RMLC-LIKE JELLY ROLL FOLD PROTEIN"/>
    <property type="match status" value="1"/>
</dbReference>
<reference evidence="3 5" key="2">
    <citation type="journal article" date="2019" name="Microb. Pathog.">
        <title>Comparison of VITEK 2, MALDI-TOF MS, 16S rRNA gene sequencing, and whole-genome sequencing for identification of Roseomonas mucosa.</title>
        <authorList>
            <person name="Rudolph W.W."/>
            <person name="Gunzer F."/>
            <person name="Trauth M."/>
            <person name="Bunk B."/>
            <person name="Bigge R."/>
            <person name="Schrottner P."/>
        </authorList>
    </citation>
    <scope>NUCLEOTIDE SEQUENCE [LARGE SCALE GENOMIC DNA]</scope>
    <source>
        <strain evidence="3 5">DSM 103800</strain>
    </source>
</reference>
<reference evidence="3" key="3">
    <citation type="submission" date="2023-09" db="EMBL/GenBank/DDBJ databases">
        <authorList>
            <person name="Schober I."/>
            <person name="Bunk B."/>
        </authorList>
    </citation>
    <scope>NUCLEOTIDE SEQUENCE</scope>
    <source>
        <strain evidence="3">DSM 103800</strain>
    </source>
</reference>
<organism evidence="2 4">
    <name type="scientific">Roseomonas gilardii</name>
    <dbReference type="NCBI Taxonomy" id="257708"/>
    <lineage>
        <taxon>Bacteria</taxon>
        <taxon>Pseudomonadati</taxon>
        <taxon>Pseudomonadota</taxon>
        <taxon>Alphaproteobacteria</taxon>
        <taxon>Acetobacterales</taxon>
        <taxon>Roseomonadaceae</taxon>
        <taxon>Roseomonas</taxon>
    </lineage>
</organism>
<evidence type="ECO:0000313" key="2">
    <source>
        <dbReference type="EMBL" id="APT58812.1"/>
    </source>
</evidence>
<name>A0A1L7AJ84_9PROT</name>
<proteinExistence type="predicted"/>
<evidence type="ECO:0000313" key="3">
    <source>
        <dbReference type="EMBL" id="MDT8331342.1"/>
    </source>
</evidence>
<dbReference type="InterPro" id="IPR009327">
    <property type="entry name" value="Cupin_DUF985"/>
</dbReference>
<dbReference type="eggNOG" id="COG3542">
    <property type="taxonomic scope" value="Bacteria"/>
</dbReference>
<dbReference type="RefSeq" id="WP_075799563.1">
    <property type="nucleotide sequence ID" value="NZ_CP015583.1"/>
</dbReference>
<dbReference type="InterPro" id="IPR039935">
    <property type="entry name" value="YML079W-like"/>
</dbReference>
<protein>
    <submittedName>
        <fullName evidence="2 3">Cupin</fullName>
    </submittedName>
</protein>
<dbReference type="Gene3D" id="2.60.120.10">
    <property type="entry name" value="Jelly Rolls"/>
    <property type="match status" value="1"/>
</dbReference>
<dbReference type="Pfam" id="PF06172">
    <property type="entry name" value="Cupin_5"/>
    <property type="match status" value="1"/>
</dbReference>
<keyword evidence="5" id="KW-1185">Reference proteome</keyword>